<accession>A0ABP7P6I4</accession>
<evidence type="ECO:0000259" key="1">
    <source>
        <dbReference type="Pfam" id="PF00248"/>
    </source>
</evidence>
<feature type="domain" description="NADP-dependent oxidoreductase" evidence="1">
    <location>
        <begin position="16"/>
        <end position="282"/>
    </location>
</feature>
<dbReference type="InterPro" id="IPR036812">
    <property type="entry name" value="NAD(P)_OxRdtase_dom_sf"/>
</dbReference>
<evidence type="ECO:0000313" key="3">
    <source>
        <dbReference type="Proteomes" id="UP001501337"/>
    </source>
</evidence>
<keyword evidence="3" id="KW-1185">Reference proteome</keyword>
<dbReference type="Gene3D" id="3.20.20.100">
    <property type="entry name" value="NADP-dependent oxidoreductase domain"/>
    <property type="match status" value="1"/>
</dbReference>
<protein>
    <submittedName>
        <fullName evidence="2">Aldo/keto reductase</fullName>
    </submittedName>
</protein>
<dbReference type="PANTHER" id="PTHR43364:SF1">
    <property type="entry name" value="OXIDOREDUCTASE YDHF"/>
    <property type="match status" value="1"/>
</dbReference>
<reference evidence="3" key="1">
    <citation type="journal article" date="2019" name="Int. J. Syst. Evol. Microbiol.">
        <title>The Global Catalogue of Microorganisms (GCM) 10K type strain sequencing project: providing services to taxonomists for standard genome sequencing and annotation.</title>
        <authorList>
            <consortium name="The Broad Institute Genomics Platform"/>
            <consortium name="The Broad Institute Genome Sequencing Center for Infectious Disease"/>
            <person name="Wu L."/>
            <person name="Ma J."/>
        </authorList>
    </citation>
    <scope>NUCLEOTIDE SEQUENCE [LARGE SCALE GENOMIC DNA]</scope>
    <source>
        <strain evidence="3">JCM 17555</strain>
    </source>
</reference>
<name>A0ABP7P6I4_9GAMM</name>
<gene>
    <name evidence="2" type="ORF">GCM10022278_18210</name>
</gene>
<dbReference type="PANTHER" id="PTHR43364">
    <property type="entry name" value="NADH-SPECIFIC METHYLGLYOXAL REDUCTASE-RELATED"/>
    <property type="match status" value="1"/>
</dbReference>
<dbReference type="Proteomes" id="UP001501337">
    <property type="component" value="Unassembled WGS sequence"/>
</dbReference>
<dbReference type="InterPro" id="IPR020471">
    <property type="entry name" value="AKR"/>
</dbReference>
<dbReference type="SUPFAM" id="SSF51430">
    <property type="entry name" value="NAD(P)-linked oxidoreductase"/>
    <property type="match status" value="1"/>
</dbReference>
<organism evidence="2 3">
    <name type="scientific">Allohahella marinimesophila</name>
    <dbReference type="NCBI Taxonomy" id="1054972"/>
    <lineage>
        <taxon>Bacteria</taxon>
        <taxon>Pseudomonadati</taxon>
        <taxon>Pseudomonadota</taxon>
        <taxon>Gammaproteobacteria</taxon>
        <taxon>Oceanospirillales</taxon>
        <taxon>Hahellaceae</taxon>
        <taxon>Allohahella</taxon>
    </lineage>
</organism>
<proteinExistence type="predicted"/>
<comment type="caution">
    <text evidence="2">The sequence shown here is derived from an EMBL/GenBank/DDBJ whole genome shotgun (WGS) entry which is preliminary data.</text>
</comment>
<dbReference type="InterPro" id="IPR023210">
    <property type="entry name" value="NADP_OxRdtase_dom"/>
</dbReference>
<evidence type="ECO:0000313" key="2">
    <source>
        <dbReference type="EMBL" id="GAA3960453.1"/>
    </source>
</evidence>
<dbReference type="Pfam" id="PF00248">
    <property type="entry name" value="Aldo_ket_red"/>
    <property type="match status" value="1"/>
</dbReference>
<dbReference type="EMBL" id="BAABBO010000009">
    <property type="protein sequence ID" value="GAA3960453.1"/>
    <property type="molecule type" value="Genomic_DNA"/>
</dbReference>
<sequence length="297" mass="32922">MTPTRRTVISGPPLPKLILGMMRLFDYPELTSPAALARWIHARLDEGLDTFDHADIYGDGRCELLFGAALQSDAALQQQVRIITKASIILPNQDSSPWRIKHYRGTGFHLRRVIDDALTRLKVDQIDTFLLHRPDPLADTEDLAQALEDAVSAGKISRIGVSNFLPEQWRWLQDNTRLPLVYHQSELSLLTSQALFDGTHEAQLRDGLQWLAWSPLAAGRLMQGTIGRALADAHAVTGMSPTALAIAWIGRIPGAPIPVLGSLKPERIQEAFAVDDAELPRELWFSLLEAARGHEVA</sequence>
<dbReference type="RefSeq" id="WP_344805527.1">
    <property type="nucleotide sequence ID" value="NZ_BAABBO010000009.1"/>
</dbReference>
<dbReference type="InterPro" id="IPR050523">
    <property type="entry name" value="AKR_Detox_Biosynth"/>
</dbReference>
<dbReference type="PRINTS" id="PR00069">
    <property type="entry name" value="ALDKETRDTASE"/>
</dbReference>